<gene>
    <name evidence="1" type="ORF">S03H2_41173</name>
</gene>
<comment type="caution">
    <text evidence="1">The sequence shown here is derived from an EMBL/GenBank/DDBJ whole genome shotgun (WGS) entry which is preliminary data.</text>
</comment>
<accession>X1HCJ6</accession>
<evidence type="ECO:0000313" key="1">
    <source>
        <dbReference type="EMBL" id="GAH67916.1"/>
    </source>
</evidence>
<proteinExistence type="predicted"/>
<protein>
    <submittedName>
        <fullName evidence="1">Uncharacterized protein</fullName>
    </submittedName>
</protein>
<name>X1HCJ6_9ZZZZ</name>
<organism evidence="1">
    <name type="scientific">marine sediment metagenome</name>
    <dbReference type="NCBI Taxonomy" id="412755"/>
    <lineage>
        <taxon>unclassified sequences</taxon>
        <taxon>metagenomes</taxon>
        <taxon>ecological metagenomes</taxon>
    </lineage>
</organism>
<reference evidence="1" key="1">
    <citation type="journal article" date="2014" name="Front. Microbiol.">
        <title>High frequency of phylogenetically diverse reductive dehalogenase-homologous genes in deep subseafloor sedimentary metagenomes.</title>
        <authorList>
            <person name="Kawai M."/>
            <person name="Futagami T."/>
            <person name="Toyoda A."/>
            <person name="Takaki Y."/>
            <person name="Nishi S."/>
            <person name="Hori S."/>
            <person name="Arai W."/>
            <person name="Tsubouchi T."/>
            <person name="Morono Y."/>
            <person name="Uchiyama I."/>
            <person name="Ito T."/>
            <person name="Fujiyama A."/>
            <person name="Inagaki F."/>
            <person name="Takami H."/>
        </authorList>
    </citation>
    <scope>NUCLEOTIDE SEQUENCE</scope>
    <source>
        <strain evidence="1">Expedition CK06-06</strain>
    </source>
</reference>
<dbReference type="AlphaFoldDB" id="X1HCJ6"/>
<sequence length="127" mass="13959">MYEKLLLESGKFFIGRRSGIGAKVVDDTEDFTIPVSLPPTEEGKATIISITAPATFTSGVPFTIKPKIRNDGGDDKLYLRIIDKDTNTELKHGYITLAAGKEYVPTWSITLTQTTDFHGELEAGHVE</sequence>
<dbReference type="EMBL" id="BARU01025563">
    <property type="protein sequence ID" value="GAH67916.1"/>
    <property type="molecule type" value="Genomic_DNA"/>
</dbReference>